<dbReference type="AlphaFoldDB" id="A0A068UZT1"/>
<dbReference type="OMA" id="LMYWIAN"/>
<keyword evidence="3" id="KW-1185">Reference proteome</keyword>
<protein>
    <recommendedName>
        <fullName evidence="4">Transmembrane protein</fullName>
    </recommendedName>
</protein>
<accession>A0A068UZT1</accession>
<evidence type="ECO:0008006" key="4">
    <source>
        <dbReference type="Google" id="ProtNLM"/>
    </source>
</evidence>
<dbReference type="PANTHER" id="PTHR37196:SF2">
    <property type="entry name" value="TRANSMEMBRANE PROTEIN"/>
    <property type="match status" value="1"/>
</dbReference>
<sequence>MNGIGSQCPSISIFPYNDLKPPISSTKLLWLSKFSKNEPATCGFLCMHKRNRVFWFPTRVTSAPLFLAATLPPPNSGDFSVLFQTSAVMLLMYWIANFVVPGWVLKDLEVDKTNDERKRDKENSSDNR</sequence>
<keyword evidence="1" id="KW-1133">Transmembrane helix</keyword>
<proteinExistence type="predicted"/>
<feature type="transmembrane region" description="Helical" evidence="1">
    <location>
        <begin position="83"/>
        <end position="105"/>
    </location>
</feature>
<keyword evidence="1" id="KW-0812">Transmembrane</keyword>
<dbReference type="STRING" id="49390.A0A068UZT1"/>
<evidence type="ECO:0000256" key="1">
    <source>
        <dbReference type="SAM" id="Phobius"/>
    </source>
</evidence>
<organism evidence="2 3">
    <name type="scientific">Coffea canephora</name>
    <name type="common">Robusta coffee</name>
    <dbReference type="NCBI Taxonomy" id="49390"/>
    <lineage>
        <taxon>Eukaryota</taxon>
        <taxon>Viridiplantae</taxon>
        <taxon>Streptophyta</taxon>
        <taxon>Embryophyta</taxon>
        <taxon>Tracheophyta</taxon>
        <taxon>Spermatophyta</taxon>
        <taxon>Magnoliopsida</taxon>
        <taxon>eudicotyledons</taxon>
        <taxon>Gunneridae</taxon>
        <taxon>Pentapetalae</taxon>
        <taxon>asterids</taxon>
        <taxon>lamiids</taxon>
        <taxon>Gentianales</taxon>
        <taxon>Rubiaceae</taxon>
        <taxon>Ixoroideae</taxon>
        <taxon>Gardenieae complex</taxon>
        <taxon>Bertiereae - Coffeeae clade</taxon>
        <taxon>Coffeeae</taxon>
        <taxon>Coffea</taxon>
    </lineage>
</organism>
<dbReference type="EMBL" id="HG739160">
    <property type="protein sequence ID" value="CDP13812.1"/>
    <property type="molecule type" value="Genomic_DNA"/>
</dbReference>
<dbReference type="Gramene" id="CDP13812">
    <property type="protein sequence ID" value="CDP13812"/>
    <property type="gene ID" value="GSCOC_T00038874001"/>
</dbReference>
<gene>
    <name evidence="2" type="ORF">GSCOC_T00038874001</name>
</gene>
<evidence type="ECO:0000313" key="3">
    <source>
        <dbReference type="Proteomes" id="UP000295252"/>
    </source>
</evidence>
<reference evidence="3" key="1">
    <citation type="journal article" date="2014" name="Science">
        <title>The coffee genome provides insight into the convergent evolution of caffeine biosynthesis.</title>
        <authorList>
            <person name="Denoeud F."/>
            <person name="Carretero-Paulet L."/>
            <person name="Dereeper A."/>
            <person name="Droc G."/>
            <person name="Guyot R."/>
            <person name="Pietrella M."/>
            <person name="Zheng C."/>
            <person name="Alberti A."/>
            <person name="Anthony F."/>
            <person name="Aprea G."/>
            <person name="Aury J.M."/>
            <person name="Bento P."/>
            <person name="Bernard M."/>
            <person name="Bocs S."/>
            <person name="Campa C."/>
            <person name="Cenci A."/>
            <person name="Combes M.C."/>
            <person name="Crouzillat D."/>
            <person name="Da Silva C."/>
            <person name="Daddiego L."/>
            <person name="De Bellis F."/>
            <person name="Dussert S."/>
            <person name="Garsmeur O."/>
            <person name="Gayraud T."/>
            <person name="Guignon V."/>
            <person name="Jahn K."/>
            <person name="Jamilloux V."/>
            <person name="Joet T."/>
            <person name="Labadie K."/>
            <person name="Lan T."/>
            <person name="Leclercq J."/>
            <person name="Lepelley M."/>
            <person name="Leroy T."/>
            <person name="Li L.T."/>
            <person name="Librado P."/>
            <person name="Lopez L."/>
            <person name="Munoz A."/>
            <person name="Noel B."/>
            <person name="Pallavicini A."/>
            <person name="Perrotta G."/>
            <person name="Poncet V."/>
            <person name="Pot D."/>
            <person name="Priyono X."/>
            <person name="Rigoreau M."/>
            <person name="Rouard M."/>
            <person name="Rozas J."/>
            <person name="Tranchant-Dubreuil C."/>
            <person name="VanBuren R."/>
            <person name="Zhang Q."/>
            <person name="Andrade A.C."/>
            <person name="Argout X."/>
            <person name="Bertrand B."/>
            <person name="de Kochko A."/>
            <person name="Graziosi G."/>
            <person name="Henry R.J."/>
            <person name="Jayarama X."/>
            <person name="Ming R."/>
            <person name="Nagai C."/>
            <person name="Rounsley S."/>
            <person name="Sankoff D."/>
            <person name="Giuliano G."/>
            <person name="Albert V.A."/>
            <person name="Wincker P."/>
            <person name="Lashermes P."/>
        </authorList>
    </citation>
    <scope>NUCLEOTIDE SEQUENCE [LARGE SCALE GENOMIC DNA]</scope>
    <source>
        <strain evidence="3">cv. DH200-94</strain>
    </source>
</reference>
<keyword evidence="1" id="KW-0472">Membrane</keyword>
<dbReference type="InParanoid" id="A0A068UZT1"/>
<dbReference type="OrthoDB" id="1932652at2759"/>
<dbReference type="Proteomes" id="UP000295252">
    <property type="component" value="Chromosome VII"/>
</dbReference>
<name>A0A068UZT1_COFCA</name>
<dbReference type="PANTHER" id="PTHR37196">
    <property type="entry name" value="TRANSMEMBRANE PROTEIN"/>
    <property type="match status" value="1"/>
</dbReference>
<feature type="transmembrane region" description="Helical" evidence="1">
    <location>
        <begin position="53"/>
        <end position="71"/>
    </location>
</feature>
<evidence type="ECO:0000313" key="2">
    <source>
        <dbReference type="EMBL" id="CDP13812.1"/>
    </source>
</evidence>